<name>A0AAP2G974_9RHOB</name>
<dbReference type="Proteomes" id="UP001315686">
    <property type="component" value="Unassembled WGS sequence"/>
</dbReference>
<dbReference type="EMBL" id="JADQAZ010000003">
    <property type="protein sequence ID" value="MBT0958692.1"/>
    <property type="molecule type" value="Genomic_DNA"/>
</dbReference>
<dbReference type="Pfam" id="PF07179">
    <property type="entry name" value="SseB"/>
    <property type="match status" value="1"/>
</dbReference>
<sequence>MSQAETSLETAHMQMEAEGSEAARRAYLTRLAQAELFLWITSEEAPEPRVLETEEGRLALAFDTEARLASLSEGAPVPYATLSGRAAARMLRGSGLGLGVNLTGVGGAFVLDAEGVDWLAVASDARPEVEQGALGALSAPEEIAPELLEAVDRALSSSAGWAQTAHLVGRDGGALLLVVAGAGPEGEAALGAALAEALAIAGLEADGLTLAFVEAGAPVLLRLADIAIRFDLPAAPVAEMPGAPGRDPAKPPRIT</sequence>
<protein>
    <submittedName>
        <fullName evidence="2">SseB family protein</fullName>
    </submittedName>
</protein>
<evidence type="ECO:0000259" key="1">
    <source>
        <dbReference type="Pfam" id="PF07179"/>
    </source>
</evidence>
<evidence type="ECO:0000313" key="2">
    <source>
        <dbReference type="EMBL" id="MBT0958692.1"/>
    </source>
</evidence>
<dbReference type="InterPro" id="IPR009839">
    <property type="entry name" value="SseB_N"/>
</dbReference>
<gene>
    <name evidence="2" type="ORF">IV417_14985</name>
</gene>
<evidence type="ECO:0000313" key="3">
    <source>
        <dbReference type="Proteomes" id="UP001315686"/>
    </source>
</evidence>
<dbReference type="RefSeq" id="WP_327794913.1">
    <property type="nucleotide sequence ID" value="NZ_JADQAZ010000003.1"/>
</dbReference>
<keyword evidence="3" id="KW-1185">Reference proteome</keyword>
<reference evidence="2 3" key="1">
    <citation type="journal article" date="2021" name="Arch. Microbiol.">
        <title>Harenicola maris gen. nov., sp. nov. isolated from the Sea of Japan shallow sediments.</title>
        <authorList>
            <person name="Romanenko L.A."/>
            <person name="Kurilenko V.V."/>
            <person name="Chernysheva N.Y."/>
            <person name="Tekutyeva L.A."/>
            <person name="Velansky P.V."/>
            <person name="Svetashev V.I."/>
            <person name="Isaeva M.P."/>
        </authorList>
    </citation>
    <scope>NUCLEOTIDE SEQUENCE [LARGE SCALE GENOMIC DNA]</scope>
    <source>
        <strain evidence="2 3">KMM 3653</strain>
    </source>
</reference>
<proteinExistence type="predicted"/>
<feature type="domain" description="SseB protein N-terminal" evidence="1">
    <location>
        <begin position="14"/>
        <end position="114"/>
    </location>
</feature>
<organism evidence="2 3">
    <name type="scientific">Harenicola maris</name>
    <dbReference type="NCBI Taxonomy" id="2841044"/>
    <lineage>
        <taxon>Bacteria</taxon>
        <taxon>Pseudomonadati</taxon>
        <taxon>Pseudomonadota</taxon>
        <taxon>Alphaproteobacteria</taxon>
        <taxon>Rhodobacterales</taxon>
        <taxon>Paracoccaceae</taxon>
        <taxon>Harenicola</taxon>
    </lineage>
</organism>
<comment type="caution">
    <text evidence="2">The sequence shown here is derived from an EMBL/GenBank/DDBJ whole genome shotgun (WGS) entry which is preliminary data.</text>
</comment>
<dbReference type="AlphaFoldDB" id="A0AAP2G974"/>
<accession>A0AAP2G974</accession>